<dbReference type="SMART" id="SM00228">
    <property type="entry name" value="PDZ"/>
    <property type="match status" value="2"/>
</dbReference>
<dbReference type="PRINTS" id="PR00834">
    <property type="entry name" value="PROTEASES2C"/>
</dbReference>
<dbReference type="InterPro" id="IPR036034">
    <property type="entry name" value="PDZ_sf"/>
</dbReference>
<dbReference type="InterPro" id="IPR001478">
    <property type="entry name" value="PDZ"/>
</dbReference>
<evidence type="ECO:0000313" key="6">
    <source>
        <dbReference type="Proteomes" id="UP000320672"/>
    </source>
</evidence>
<dbReference type="EC" id="3.4.21.107" evidence="5"/>
<keyword evidence="6" id="KW-1185">Reference proteome</keyword>
<organism evidence="5 6">
    <name type="scientific">Roseimaritima multifibrata</name>
    <dbReference type="NCBI Taxonomy" id="1930274"/>
    <lineage>
        <taxon>Bacteria</taxon>
        <taxon>Pseudomonadati</taxon>
        <taxon>Planctomycetota</taxon>
        <taxon>Planctomycetia</taxon>
        <taxon>Pirellulales</taxon>
        <taxon>Pirellulaceae</taxon>
        <taxon>Roseimaritima</taxon>
    </lineage>
</organism>
<dbReference type="PANTHER" id="PTHR22939">
    <property type="entry name" value="SERINE PROTEASE FAMILY S1C HTRA-RELATED"/>
    <property type="match status" value="1"/>
</dbReference>
<evidence type="ECO:0000256" key="2">
    <source>
        <dbReference type="ARBA" id="ARBA00022670"/>
    </source>
</evidence>
<dbReference type="InterPro" id="IPR041489">
    <property type="entry name" value="PDZ_6"/>
</dbReference>
<keyword evidence="2 5" id="KW-0645">Protease</keyword>
<dbReference type="PROSITE" id="PS50106">
    <property type="entry name" value="PDZ"/>
    <property type="match status" value="2"/>
</dbReference>
<protein>
    <submittedName>
        <fullName evidence="5">Periplasmic serine endoprotease DegP</fullName>
        <ecNumber evidence="5">3.4.21.107</ecNumber>
    </submittedName>
</protein>
<dbReference type="InterPro" id="IPR009003">
    <property type="entry name" value="Peptidase_S1_PA"/>
</dbReference>
<dbReference type="Proteomes" id="UP000320672">
    <property type="component" value="Chromosome"/>
</dbReference>
<name>A0A517MBN6_9BACT</name>
<sequence length="655" mass="69352">MDSQATIGLMNIDRKSLILRRLGVSCFLLLLAFPVVGVAEDDFLLTEAQAVRKAADQVAPAVVRVELVGVAESTGEVAADASTVGTVVDPDGWIVASSLVGDRPSASILIVSADGTRQTAKIVAKDLHREWVLLKTEPKEPMAAVKLPTSIDPTVGQYTVAVGRVEGAAEPAISVGILSAVGRLRGRALQTDARVSPVYYGGPLVDIRGNLLGILVPAMPAAAGADEKSGWYDSGIAFAIPADVIAARLEKMKAGEDVQAGLLGIVSGASDPFVLGTKIDAVRPRSPAARAGFLPNDEILEINGTPVKYQYQVRQEMGRFDAGESVSFKVRREDKTVDLQTELTDSIPPLEMQAWGVYVKESEGEIEVVAIEPDSKAAAADLAPGDRLLQLAGQPIRSIDALRNQVAIADPEGGLELTYRRGESEMTATLGTQPVAGMLSKLPEQEKAKEAGSGEQKPAEWSVSELTLTDAANSISYFSPTDLEKTPVEGLLIVLLDPGKKESEEGLEKWKSAAKKYDVAVAVVASASEQRWTPAEAQDIGRAAAQLGKQLNLTRNAIGVSGDSQGPSFAMALVVAITQKEAVSGVATTTDIKPPAIRLRENDPESSLQIALPLTVKAELPPWAGGLPRLGFPIVRISDLTPSSVLHWVRTLSRI</sequence>
<dbReference type="AlphaFoldDB" id="A0A517MBN6"/>
<dbReference type="InterPro" id="IPR001940">
    <property type="entry name" value="Peptidase_S1C"/>
</dbReference>
<accession>A0A517MBN6</accession>
<keyword evidence="3 5" id="KW-0378">Hydrolase</keyword>
<evidence type="ECO:0000313" key="5">
    <source>
        <dbReference type="EMBL" id="QDS92296.1"/>
    </source>
</evidence>
<feature type="domain" description="PDZ" evidence="4">
    <location>
        <begin position="246"/>
        <end position="308"/>
    </location>
</feature>
<comment type="similarity">
    <text evidence="1">Belongs to the peptidase S1C family.</text>
</comment>
<dbReference type="Pfam" id="PF17820">
    <property type="entry name" value="PDZ_6"/>
    <property type="match status" value="1"/>
</dbReference>
<dbReference type="SUPFAM" id="SSF50494">
    <property type="entry name" value="Trypsin-like serine proteases"/>
    <property type="match status" value="1"/>
</dbReference>
<dbReference type="Pfam" id="PF13180">
    <property type="entry name" value="PDZ_2"/>
    <property type="match status" value="1"/>
</dbReference>
<gene>
    <name evidence="5" type="primary">degP_2</name>
    <name evidence="5" type="ORF">FF011L_10380</name>
</gene>
<dbReference type="Gene3D" id="2.30.42.10">
    <property type="match status" value="2"/>
</dbReference>
<dbReference type="EMBL" id="CP036262">
    <property type="protein sequence ID" value="QDS92296.1"/>
    <property type="molecule type" value="Genomic_DNA"/>
</dbReference>
<evidence type="ECO:0000256" key="1">
    <source>
        <dbReference type="ARBA" id="ARBA00010541"/>
    </source>
</evidence>
<dbReference type="OrthoDB" id="248175at2"/>
<dbReference type="SUPFAM" id="SSF50156">
    <property type="entry name" value="PDZ domain-like"/>
    <property type="match status" value="2"/>
</dbReference>
<reference evidence="5 6" key="1">
    <citation type="submission" date="2019-02" db="EMBL/GenBank/DDBJ databases">
        <title>Deep-cultivation of Planctomycetes and their phenomic and genomic characterization uncovers novel biology.</title>
        <authorList>
            <person name="Wiegand S."/>
            <person name="Jogler M."/>
            <person name="Boedeker C."/>
            <person name="Pinto D."/>
            <person name="Vollmers J."/>
            <person name="Rivas-Marin E."/>
            <person name="Kohn T."/>
            <person name="Peeters S.H."/>
            <person name="Heuer A."/>
            <person name="Rast P."/>
            <person name="Oberbeckmann S."/>
            <person name="Bunk B."/>
            <person name="Jeske O."/>
            <person name="Meyerdierks A."/>
            <person name="Storesund J.E."/>
            <person name="Kallscheuer N."/>
            <person name="Luecker S."/>
            <person name="Lage O.M."/>
            <person name="Pohl T."/>
            <person name="Merkel B.J."/>
            <person name="Hornburger P."/>
            <person name="Mueller R.-W."/>
            <person name="Bruemmer F."/>
            <person name="Labrenz M."/>
            <person name="Spormann A.M."/>
            <person name="Op den Camp H."/>
            <person name="Overmann J."/>
            <person name="Amann R."/>
            <person name="Jetten M.S.M."/>
            <person name="Mascher T."/>
            <person name="Medema M.H."/>
            <person name="Devos D.P."/>
            <person name="Kaster A.-K."/>
            <person name="Ovreas L."/>
            <person name="Rohde M."/>
            <person name="Galperin M.Y."/>
            <person name="Jogler C."/>
        </authorList>
    </citation>
    <scope>NUCLEOTIDE SEQUENCE [LARGE SCALE GENOMIC DNA]</scope>
    <source>
        <strain evidence="5 6">FF011L</strain>
    </source>
</reference>
<dbReference type="PANTHER" id="PTHR22939:SF129">
    <property type="entry name" value="SERINE PROTEASE HTRA2, MITOCHONDRIAL"/>
    <property type="match status" value="1"/>
</dbReference>
<dbReference type="KEGG" id="rml:FF011L_10380"/>
<proteinExistence type="inferred from homology"/>
<dbReference type="Pfam" id="PF13365">
    <property type="entry name" value="Trypsin_2"/>
    <property type="match status" value="1"/>
</dbReference>
<dbReference type="Gene3D" id="2.40.10.120">
    <property type="match status" value="1"/>
</dbReference>
<dbReference type="GO" id="GO:0006508">
    <property type="term" value="P:proteolysis"/>
    <property type="evidence" value="ECO:0007669"/>
    <property type="project" value="UniProtKB-KW"/>
</dbReference>
<evidence type="ECO:0000256" key="3">
    <source>
        <dbReference type="ARBA" id="ARBA00022801"/>
    </source>
</evidence>
<dbReference type="GO" id="GO:0004252">
    <property type="term" value="F:serine-type endopeptidase activity"/>
    <property type="evidence" value="ECO:0007669"/>
    <property type="project" value="InterPro"/>
</dbReference>
<evidence type="ECO:0000259" key="4">
    <source>
        <dbReference type="PROSITE" id="PS50106"/>
    </source>
</evidence>
<feature type="domain" description="PDZ" evidence="4">
    <location>
        <begin position="336"/>
        <end position="423"/>
    </location>
</feature>